<protein>
    <recommendedName>
        <fullName evidence="8">High-potential iron-sulfur protein</fullName>
        <shortName evidence="8">HiPIP</shortName>
    </recommendedName>
</protein>
<dbReference type="AlphaFoldDB" id="A0A091B8K4"/>
<feature type="domain" description="High potential iron-sulfur proteins family profile" evidence="10">
    <location>
        <begin position="33"/>
        <end position="103"/>
    </location>
</feature>
<keyword evidence="3 8" id="KW-0004">4Fe-4S</keyword>
<comment type="function">
    <text evidence="1 8">Specific class of high-redox-potential 4Fe-4S ferredoxins. Functions in anaerobic electron transport in most purple and in some other photosynthetic bacteria and in at least one genus (Paracoccus) of halophilic, denitrifying bacteria.</text>
</comment>
<comment type="subunit">
    <text evidence="8">Homodimer.</text>
</comment>
<feature type="chain" id="PRO_5001869411" description="High-potential iron-sulfur protein" evidence="9">
    <location>
        <begin position="36"/>
        <end position="103"/>
    </location>
</feature>
<dbReference type="GO" id="GO:0009055">
    <property type="term" value="F:electron transfer activity"/>
    <property type="evidence" value="ECO:0007669"/>
    <property type="project" value="InterPro"/>
</dbReference>
<dbReference type="Proteomes" id="UP000029391">
    <property type="component" value="Unassembled WGS sequence"/>
</dbReference>
<dbReference type="InterPro" id="IPR006311">
    <property type="entry name" value="TAT_signal"/>
</dbReference>
<dbReference type="PROSITE" id="PS51318">
    <property type="entry name" value="TAT"/>
    <property type="match status" value="1"/>
</dbReference>
<dbReference type="GO" id="GO:0019646">
    <property type="term" value="P:aerobic electron transport chain"/>
    <property type="evidence" value="ECO:0007669"/>
    <property type="project" value="InterPro"/>
</dbReference>
<dbReference type="PROSITE" id="PS51373">
    <property type="entry name" value="HIPIP"/>
    <property type="match status" value="1"/>
</dbReference>
<evidence type="ECO:0000313" key="12">
    <source>
        <dbReference type="Proteomes" id="UP000029391"/>
    </source>
</evidence>
<evidence type="ECO:0000256" key="7">
    <source>
        <dbReference type="ARBA" id="ARBA00023014"/>
    </source>
</evidence>
<evidence type="ECO:0000256" key="8">
    <source>
        <dbReference type="RuleBase" id="RU000620"/>
    </source>
</evidence>
<dbReference type="OrthoDB" id="5298540at2"/>
<keyword evidence="7 8" id="KW-0411">Iron-sulfur</keyword>
<dbReference type="SUPFAM" id="SSF57652">
    <property type="entry name" value="HIPIP (high potential iron protein)"/>
    <property type="match status" value="1"/>
</dbReference>
<evidence type="ECO:0000313" key="11">
    <source>
        <dbReference type="EMBL" id="KFN48938.1"/>
    </source>
</evidence>
<name>A0A091B8K4_9GAMM</name>
<gene>
    <name evidence="11" type="ORF">P873_01160</name>
</gene>
<dbReference type="InterPro" id="IPR036369">
    <property type="entry name" value="HIPIP_sf"/>
</dbReference>
<organism evidence="11 12">
    <name type="scientific">Arenimonas composti TR7-09 = DSM 18010</name>
    <dbReference type="NCBI Taxonomy" id="1121013"/>
    <lineage>
        <taxon>Bacteria</taxon>
        <taxon>Pseudomonadati</taxon>
        <taxon>Pseudomonadota</taxon>
        <taxon>Gammaproteobacteria</taxon>
        <taxon>Lysobacterales</taxon>
        <taxon>Lysobacteraceae</taxon>
        <taxon>Arenimonas</taxon>
    </lineage>
</organism>
<keyword evidence="12" id="KW-1185">Reference proteome</keyword>
<dbReference type="Gene3D" id="4.10.490.10">
    <property type="entry name" value="High potential iron-sulphur protein"/>
    <property type="match status" value="1"/>
</dbReference>
<sequence>MNPNPSRRRFLINAAIVAGAAPLAPLLVRSAAAQALTPLPADHPTAVALNYTADASKVTHASFKPGSRCDNCQFFTAGTNACTLFPGHSVAPAGWCTAWAKKA</sequence>
<dbReference type="InterPro" id="IPR000170">
    <property type="entry name" value="High_potential_FeS_prot"/>
</dbReference>
<evidence type="ECO:0000256" key="9">
    <source>
        <dbReference type="SAM" id="SignalP"/>
    </source>
</evidence>
<evidence type="ECO:0000256" key="5">
    <source>
        <dbReference type="ARBA" id="ARBA00022982"/>
    </source>
</evidence>
<dbReference type="EMBL" id="AWXU01000046">
    <property type="protein sequence ID" value="KFN48938.1"/>
    <property type="molecule type" value="Genomic_DNA"/>
</dbReference>
<dbReference type="GO" id="GO:0046872">
    <property type="term" value="F:metal ion binding"/>
    <property type="evidence" value="ECO:0007669"/>
    <property type="project" value="UniProtKB-KW"/>
</dbReference>
<evidence type="ECO:0000256" key="4">
    <source>
        <dbReference type="ARBA" id="ARBA00022723"/>
    </source>
</evidence>
<proteinExistence type="inferred from homology"/>
<keyword evidence="6 8" id="KW-0408">Iron</keyword>
<evidence type="ECO:0000256" key="6">
    <source>
        <dbReference type="ARBA" id="ARBA00023004"/>
    </source>
</evidence>
<evidence type="ECO:0000256" key="1">
    <source>
        <dbReference type="ARBA" id="ARBA00002137"/>
    </source>
</evidence>
<reference evidence="11 12" key="1">
    <citation type="submission" date="2013-09" db="EMBL/GenBank/DDBJ databases">
        <title>Genome sequencing of Arenimonas composti.</title>
        <authorList>
            <person name="Chen F."/>
            <person name="Wang G."/>
        </authorList>
    </citation>
    <scope>NUCLEOTIDE SEQUENCE [LARGE SCALE GENOMIC DNA]</scope>
    <source>
        <strain evidence="11 12">TR7-09</strain>
    </source>
</reference>
<dbReference type="eggNOG" id="ENOG50330XW">
    <property type="taxonomic scope" value="Bacteria"/>
</dbReference>
<keyword evidence="5 8" id="KW-0249">Electron transport</keyword>
<dbReference type="STRING" id="1121013.GCA_000426365_00392"/>
<evidence type="ECO:0000256" key="3">
    <source>
        <dbReference type="ARBA" id="ARBA00022485"/>
    </source>
</evidence>
<dbReference type="RefSeq" id="WP_026815930.1">
    <property type="nucleotide sequence ID" value="NZ_AUFF01000001.1"/>
</dbReference>
<evidence type="ECO:0000259" key="10">
    <source>
        <dbReference type="PROSITE" id="PS51373"/>
    </source>
</evidence>
<dbReference type="Pfam" id="PF01355">
    <property type="entry name" value="HIPIP"/>
    <property type="match status" value="1"/>
</dbReference>
<accession>A0A091B8K4</accession>
<comment type="caution">
    <text evidence="11">The sequence shown here is derived from an EMBL/GenBank/DDBJ whole genome shotgun (WGS) entry which is preliminary data.</text>
</comment>
<keyword evidence="2 8" id="KW-0813">Transport</keyword>
<comment type="similarity">
    <text evidence="8">Belongs to the high-potential iron-sulfur protein (HiPIP) family.</text>
</comment>
<feature type="signal peptide" evidence="9">
    <location>
        <begin position="1"/>
        <end position="35"/>
    </location>
</feature>
<keyword evidence="9" id="KW-0732">Signal</keyword>
<dbReference type="GO" id="GO:0051539">
    <property type="term" value="F:4 iron, 4 sulfur cluster binding"/>
    <property type="evidence" value="ECO:0007669"/>
    <property type="project" value="UniProtKB-KW"/>
</dbReference>
<evidence type="ECO:0000256" key="2">
    <source>
        <dbReference type="ARBA" id="ARBA00022448"/>
    </source>
</evidence>
<keyword evidence="4 8" id="KW-0479">Metal-binding</keyword>